<dbReference type="SUPFAM" id="SSF48371">
    <property type="entry name" value="ARM repeat"/>
    <property type="match status" value="1"/>
</dbReference>
<keyword evidence="4" id="KW-1185">Reference proteome</keyword>
<dbReference type="InterPro" id="IPR000225">
    <property type="entry name" value="Armadillo"/>
</dbReference>
<dbReference type="InterPro" id="IPR011333">
    <property type="entry name" value="SKP1/BTB/POZ_sf"/>
</dbReference>
<reference evidence="3 4" key="1">
    <citation type="journal article" date="2023" name="Sci. Data">
        <title>Genome assembly of the Korean intertidal mud-creeper Batillaria attramentaria.</title>
        <authorList>
            <person name="Patra A.K."/>
            <person name="Ho P.T."/>
            <person name="Jun S."/>
            <person name="Lee S.J."/>
            <person name="Kim Y."/>
            <person name="Won Y.J."/>
        </authorList>
    </citation>
    <scope>NUCLEOTIDE SEQUENCE [LARGE SCALE GENOMIC DNA]</scope>
    <source>
        <strain evidence="3">Wonlab-2016</strain>
    </source>
</reference>
<dbReference type="Gene3D" id="3.30.710.10">
    <property type="entry name" value="Potassium Channel Kv1.1, Chain A"/>
    <property type="match status" value="1"/>
</dbReference>
<feature type="compositionally biased region" description="Basic and acidic residues" evidence="1">
    <location>
        <begin position="718"/>
        <end position="731"/>
    </location>
</feature>
<dbReference type="PANTHER" id="PTHR23312:SF8">
    <property type="entry name" value="ARMADILLO REPEAT-CONTAINING PROTEIN 5"/>
    <property type="match status" value="1"/>
</dbReference>
<dbReference type="Proteomes" id="UP001519460">
    <property type="component" value="Unassembled WGS sequence"/>
</dbReference>
<dbReference type="SUPFAM" id="SSF54695">
    <property type="entry name" value="POZ domain"/>
    <property type="match status" value="1"/>
</dbReference>
<feature type="region of interest" description="Disordered" evidence="1">
    <location>
        <begin position="764"/>
        <end position="839"/>
    </location>
</feature>
<feature type="compositionally biased region" description="Polar residues" evidence="1">
    <location>
        <begin position="178"/>
        <end position="187"/>
    </location>
</feature>
<dbReference type="InterPro" id="IPR011989">
    <property type="entry name" value="ARM-like"/>
</dbReference>
<dbReference type="InterPro" id="IPR000210">
    <property type="entry name" value="BTB/POZ_dom"/>
</dbReference>
<feature type="region of interest" description="Disordered" evidence="1">
    <location>
        <begin position="497"/>
        <end position="525"/>
    </location>
</feature>
<dbReference type="PANTHER" id="PTHR23312">
    <property type="entry name" value="ARMC5 ARMADILLO REPEAT-CONTAINING -RELATED"/>
    <property type="match status" value="1"/>
</dbReference>
<dbReference type="InterPro" id="IPR055445">
    <property type="entry name" value="ARM_ARMC5"/>
</dbReference>
<proteinExistence type="predicted"/>
<feature type="compositionally biased region" description="Basic and acidic residues" evidence="1">
    <location>
        <begin position="163"/>
        <end position="177"/>
    </location>
</feature>
<dbReference type="SMART" id="SM00225">
    <property type="entry name" value="BTB"/>
    <property type="match status" value="1"/>
</dbReference>
<feature type="region of interest" description="Disordered" evidence="1">
    <location>
        <begin position="696"/>
        <end position="733"/>
    </location>
</feature>
<dbReference type="Pfam" id="PF24768">
    <property type="entry name" value="ARM_ARMC5"/>
    <property type="match status" value="1"/>
</dbReference>
<feature type="region of interest" description="Disordered" evidence="1">
    <location>
        <begin position="163"/>
        <end position="190"/>
    </location>
</feature>
<dbReference type="InterPro" id="IPR016024">
    <property type="entry name" value="ARM-type_fold"/>
</dbReference>
<feature type="compositionally biased region" description="Polar residues" evidence="1">
    <location>
        <begin position="764"/>
        <end position="775"/>
    </location>
</feature>
<dbReference type="Gene3D" id="1.25.10.10">
    <property type="entry name" value="Leucine-rich Repeat Variant"/>
    <property type="match status" value="2"/>
</dbReference>
<feature type="region of interest" description="Disordered" evidence="1">
    <location>
        <begin position="616"/>
        <end position="648"/>
    </location>
</feature>
<feature type="compositionally biased region" description="Polar residues" evidence="1">
    <location>
        <begin position="813"/>
        <end position="824"/>
    </location>
</feature>
<protein>
    <recommendedName>
        <fullName evidence="2">BTB domain-containing protein</fullName>
    </recommendedName>
</protein>
<dbReference type="Pfam" id="PF00651">
    <property type="entry name" value="BTB"/>
    <property type="match status" value="1"/>
</dbReference>
<dbReference type="EMBL" id="JACVVK020000008">
    <property type="protein sequence ID" value="KAK7506008.1"/>
    <property type="molecule type" value="Genomic_DNA"/>
</dbReference>
<name>A0ABD0M3R5_9CAEN</name>
<feature type="region of interest" description="Disordered" evidence="1">
    <location>
        <begin position="866"/>
        <end position="959"/>
    </location>
</feature>
<accession>A0ABD0M3R5</accession>
<dbReference type="PROSITE" id="PS50097">
    <property type="entry name" value="BTB"/>
    <property type="match status" value="1"/>
</dbReference>
<feature type="region of interest" description="Disordered" evidence="1">
    <location>
        <begin position="1382"/>
        <end position="1419"/>
    </location>
</feature>
<feature type="compositionally biased region" description="Low complexity" evidence="1">
    <location>
        <begin position="616"/>
        <end position="627"/>
    </location>
</feature>
<feature type="domain" description="BTB" evidence="2">
    <location>
        <begin position="1306"/>
        <end position="1369"/>
    </location>
</feature>
<organism evidence="3 4">
    <name type="scientific">Batillaria attramentaria</name>
    <dbReference type="NCBI Taxonomy" id="370345"/>
    <lineage>
        <taxon>Eukaryota</taxon>
        <taxon>Metazoa</taxon>
        <taxon>Spiralia</taxon>
        <taxon>Lophotrochozoa</taxon>
        <taxon>Mollusca</taxon>
        <taxon>Gastropoda</taxon>
        <taxon>Caenogastropoda</taxon>
        <taxon>Sorbeoconcha</taxon>
        <taxon>Cerithioidea</taxon>
        <taxon>Batillariidae</taxon>
        <taxon>Batillaria</taxon>
    </lineage>
</organism>
<comment type="caution">
    <text evidence="3">The sequence shown here is derived from an EMBL/GenBank/DDBJ whole genome shotgun (WGS) entry which is preliminary data.</text>
</comment>
<evidence type="ECO:0000313" key="3">
    <source>
        <dbReference type="EMBL" id="KAK7506008.1"/>
    </source>
</evidence>
<sequence>MKSEDVHRLIKSLESKRIDDGAALAALNDIRKHAMATKTGVQYLVKHSCVPSLLKLLYRHVSCEREGSEGGKEASENGVSVAVSVVSNLLMERGARQQVKRDGIETLGTILAEFSAEEIRIRCCRALGNLAMDAAARSFIAHARVAPSLVKLLEVRYVDSEERESLESDTAAEKTRTPSESSKSSGEAAQDTLETVFPSLPLVQAACRAIRVTERMSSEVVRAGVMKKIIEMVNSDDDMLSHQAFTVLLPLTQHPHAAALIGASEGVPFFLDLLVSPRWQHSQKEVISGLCQLAKEAVNRVKIREGGGLKVFLKTLRDDNLDGVHDRVMSALVSFLYDDTSLDVMLEDGLVDVLLTHLQDCGGYTSETPVNFCQDAKELLEISASGAATVGDESPSAASEPGSSVATLVLKESASGSCLELLSSTDKSCLSGSTSQVKSIQMITEYDAGSEQILSKVKCVGVEERTESSPVLLTVGGGCQNEEPDTSLSAVCDEVNTDDDKDNAGGALDSDIGTTMHKSSSGDHVYSMNSPTYEAETTWHMEDYHPGITCKSYHRANLYMSPTAGSSCSDDSGSSMSSPYSPLSADSYYSPSHASRSSPAYSSAASSPAYSYTTLSPSRSSCESQRSTPVYSGPLSPGGASADILSPLSPPQLGSPAWSIKSSPAYTTIAAAHALVFSSSEEDSCDVDDAKYFSSSSEMPSKLETAAPSRESAVSELSKLDDLHPGGEDLKPAPNVVESHKQETCTNIHHEALISSLGFETDHSQPFFQKGSQDSHGGASASPLSTRGPNMAATREAEEVTCTTHSSDHKKYPQTSRKGPSSHSEAQRFKPASVESVNEVKHENSIIEAEVVTTLLVPVVALDKHRGHNLKGSSSPKPSAVSCDKLPSESEHPSLGHSTSSDHLVSESATDRKSGDSLGSKHAGVKRFLTANVEGEEENDSDGDKTHAAKRRRTVKPPSQYAAVTQNNLLILLSRLSVRDDLNKQLASSKVVYCLLDHLALAREPQDRCVRILSRIMSSPHCLHSLLTMCVPAVIVRSLLLDPTSGIKLQAIHANHSKRTSHFVTHGVHIASRSQLYRYHSMKEGIGSQLECAEMRRSFSTEARASLSSVSSIKRCKDELVLSQARSTAAHHHQLAEGKSCHQASSKKLDQVQDKPVLDLCRTGVRLLDDVSNQVMLPYGEGVVSHVLHRHAAPNQLVFATSLLFLLPYWNRGRRQKILFSRGTLEKLLSVLCTPLATSHTIKEAVVTGLAFLLHHLQPPFHFEPQDMQVLLHKAVVALSPDSLTQPTEIELSVGANCCRYATAKKDLHLQAGSNKSWQKLGANRDVLMRKSPMFSAMLQGSYIESMQSEVTIEDTTPEALKFILHYLHGCDEQCRVLQLGSTDTSGDHAGSQSPSESQEGKKLSEPQDADSTFLGTGMSAGISRHSDQDMLQQCLNTITLADRFLLPELARYLSSVVSCSLLGKATAAEVFRFAVFHGLTDLAEDSMQVLLLSPQPLLDTASQVIDLAQSEAGSEVTASITALVRRGVAMAD</sequence>
<feature type="compositionally biased region" description="Polar residues" evidence="1">
    <location>
        <begin position="1382"/>
        <end position="1398"/>
    </location>
</feature>
<evidence type="ECO:0000256" key="1">
    <source>
        <dbReference type="SAM" id="MobiDB-lite"/>
    </source>
</evidence>
<evidence type="ECO:0000313" key="4">
    <source>
        <dbReference type="Proteomes" id="UP001519460"/>
    </source>
</evidence>
<dbReference type="SMART" id="SM00185">
    <property type="entry name" value="ARM"/>
    <property type="match status" value="4"/>
</dbReference>
<gene>
    <name evidence="3" type="ORF">BaRGS_00002730</name>
</gene>
<evidence type="ECO:0000259" key="2">
    <source>
        <dbReference type="PROSITE" id="PS50097"/>
    </source>
</evidence>